<evidence type="ECO:0000256" key="1">
    <source>
        <dbReference type="SAM" id="MobiDB-lite"/>
    </source>
</evidence>
<feature type="region of interest" description="Disordered" evidence="1">
    <location>
        <begin position="342"/>
        <end position="367"/>
    </location>
</feature>
<accession>A0A8C6TNQ6</accession>
<dbReference type="Proteomes" id="UP000694523">
    <property type="component" value="Unplaced"/>
</dbReference>
<evidence type="ECO:0000313" key="4">
    <source>
        <dbReference type="Proteomes" id="UP000694523"/>
    </source>
</evidence>
<dbReference type="AlphaFoldDB" id="A0A8C6TNQ6"/>
<keyword evidence="4" id="KW-1185">Reference proteome</keyword>
<evidence type="ECO:0000256" key="2">
    <source>
        <dbReference type="SAM" id="SignalP"/>
    </source>
</evidence>
<feature type="chain" id="PRO_5034796397" evidence="2">
    <location>
        <begin position="18"/>
        <end position="442"/>
    </location>
</feature>
<evidence type="ECO:0000313" key="3">
    <source>
        <dbReference type="Ensembl" id="ENSNMLP00000023573.1"/>
    </source>
</evidence>
<sequence>MLWAVVGLLVTALTAESYIVRDQHERLQHGQKLKIDLPKSTEKLEFIPADDPRQTLVYWDKYKSSSHTLKGSMSGSGSDLRWYIQQVTYDDQGTYTQKDHWGKEMSTLKVAVSTKSNYIKRVAGETLSISLEGIREEEASLSFSGEYGNVTLVRRGSRVSQDLPDYFDRVRTHFNSISIIGVNVSDVGHYRLTDRKDRLVSVTRMDLTDRHDSVNGNPLLALLLLLGIPAGICCCCRKKIFKSKASTAHTIQTTPGAVVVHPSGPTGPCPPYNQPQPGGGYCPPPGTNVGPAIHPPPAAPGPGYNPGYPAENQAILLKTQATLLQTRPILLQTRPTLVQTRPTPLQERRNGTAHLQQRDPTPAHTPLDLQPRWVTLQLRRCTVNHRQKKKSKWRKWPLVPLTPCWPNPHRSECITNIDVQTQFCLEIQTASLGSPTNADIQS</sequence>
<reference evidence="3" key="1">
    <citation type="submission" date="2025-08" db="UniProtKB">
        <authorList>
            <consortium name="Ensembl"/>
        </authorList>
    </citation>
    <scope>IDENTIFICATION</scope>
</reference>
<name>A0A8C6TNQ6_9GOBI</name>
<reference evidence="3" key="2">
    <citation type="submission" date="2025-09" db="UniProtKB">
        <authorList>
            <consortium name="Ensembl"/>
        </authorList>
    </citation>
    <scope>IDENTIFICATION</scope>
</reference>
<protein>
    <submittedName>
        <fullName evidence="3">Uncharacterized protein</fullName>
    </submittedName>
</protein>
<feature type="signal peptide" evidence="2">
    <location>
        <begin position="1"/>
        <end position="17"/>
    </location>
</feature>
<keyword evidence="2" id="KW-0732">Signal</keyword>
<dbReference type="Ensembl" id="ENSNMLT00000026378.1">
    <property type="protein sequence ID" value="ENSNMLP00000023573.1"/>
    <property type="gene ID" value="ENSNMLG00000015168.1"/>
</dbReference>
<organism evidence="3 4">
    <name type="scientific">Neogobius melanostomus</name>
    <name type="common">round goby</name>
    <dbReference type="NCBI Taxonomy" id="47308"/>
    <lineage>
        <taxon>Eukaryota</taxon>
        <taxon>Metazoa</taxon>
        <taxon>Chordata</taxon>
        <taxon>Craniata</taxon>
        <taxon>Vertebrata</taxon>
        <taxon>Euteleostomi</taxon>
        <taxon>Actinopterygii</taxon>
        <taxon>Neopterygii</taxon>
        <taxon>Teleostei</taxon>
        <taxon>Neoteleostei</taxon>
        <taxon>Acanthomorphata</taxon>
        <taxon>Gobiaria</taxon>
        <taxon>Gobiiformes</taxon>
        <taxon>Gobioidei</taxon>
        <taxon>Gobiidae</taxon>
        <taxon>Benthophilinae</taxon>
        <taxon>Neogobiini</taxon>
        <taxon>Neogobius</taxon>
    </lineage>
</organism>
<proteinExistence type="predicted"/>